<gene>
    <name evidence="1" type="ORF">EZJ43_11565</name>
</gene>
<dbReference type="OrthoDB" id="1073749at2"/>
<protein>
    <recommendedName>
        <fullName evidence="3">Grasp-with-spasm system SPASM domain peptide maturase</fullName>
    </recommendedName>
</protein>
<evidence type="ECO:0000313" key="1">
    <source>
        <dbReference type="EMBL" id="TDG35653.1"/>
    </source>
</evidence>
<reference evidence="1 2" key="1">
    <citation type="submission" date="2019-02" db="EMBL/GenBank/DDBJ databases">
        <title>Pedobacter sp. nov., a novel speices isolated from soil of pinguins habitat in Antarcitica.</title>
        <authorList>
            <person name="He R.-H."/>
        </authorList>
    </citation>
    <scope>NUCLEOTIDE SEQUENCE [LARGE SCALE GENOMIC DNA]</scope>
    <source>
        <strain evidence="1 2">E01020</strain>
    </source>
</reference>
<sequence>MNNLFLRNQLCIPIKGYNRSIIYDIGRKDYFFIPKKHYDILNTNGFIKFDKINDNNERKELINFLIKEEIIFEVYDRNQKNRFKSLDRNFEAPNLTTNIVIHSNINAIFFDFIKGEYLLNLSIVAPEIDDDLFRVLNQINGLEIDCIYLYIENFDSETFEEKRKLLAQYNLVFSVNFFNTKPKTELHQNIYYNFYEQDFPSYIRRLTSDKLNINNEHFLEAYNFHSYYNGKLYMDKDGYIKNGLTNFKSFGNINEMKSDVFLETISSSEFRELGEVKKTGTLVCCDCEFRYMCIDSRVPLKGKDKWYHDVECTYNPYLSVWENEEGYVNLNDSGVNVSASGVTIDKKKLAHQFKKLWGV</sequence>
<keyword evidence="2" id="KW-1185">Reference proteome</keyword>
<name>A0A4V3A033_9SPHI</name>
<dbReference type="Proteomes" id="UP000295668">
    <property type="component" value="Unassembled WGS sequence"/>
</dbReference>
<dbReference type="EMBL" id="SJCY01000008">
    <property type="protein sequence ID" value="TDG35653.1"/>
    <property type="molecule type" value="Genomic_DNA"/>
</dbReference>
<accession>A0A4V3A033</accession>
<organism evidence="1 2">
    <name type="scientific">Pedobacter changchengzhani</name>
    <dbReference type="NCBI Taxonomy" id="2529274"/>
    <lineage>
        <taxon>Bacteria</taxon>
        <taxon>Pseudomonadati</taxon>
        <taxon>Bacteroidota</taxon>
        <taxon>Sphingobacteriia</taxon>
        <taxon>Sphingobacteriales</taxon>
        <taxon>Sphingobacteriaceae</taxon>
        <taxon>Pedobacter</taxon>
    </lineage>
</organism>
<evidence type="ECO:0000313" key="2">
    <source>
        <dbReference type="Proteomes" id="UP000295668"/>
    </source>
</evidence>
<dbReference type="AlphaFoldDB" id="A0A4V3A033"/>
<proteinExistence type="predicted"/>
<evidence type="ECO:0008006" key="3">
    <source>
        <dbReference type="Google" id="ProtNLM"/>
    </source>
</evidence>
<comment type="caution">
    <text evidence="1">The sequence shown here is derived from an EMBL/GenBank/DDBJ whole genome shotgun (WGS) entry which is preliminary data.</text>
</comment>
<dbReference type="RefSeq" id="WP_133262875.1">
    <property type="nucleotide sequence ID" value="NZ_SJCY01000008.1"/>
</dbReference>